<keyword evidence="2" id="KW-1185">Reference proteome</keyword>
<protein>
    <submittedName>
        <fullName evidence="1">Uncharacterized protein</fullName>
    </submittedName>
</protein>
<evidence type="ECO:0000313" key="1">
    <source>
        <dbReference type="EMBL" id="KAL0930332.1"/>
    </source>
</evidence>
<name>A0ACC3YG29_COLTU</name>
<accession>A0ACC3YG29</accession>
<proteinExistence type="predicted"/>
<dbReference type="Proteomes" id="UP000805649">
    <property type="component" value="Unassembled WGS sequence"/>
</dbReference>
<sequence>MVGGQSDYGVPARSATGVSKGGSDGRLAGLHPEDGRGPEPRYGAAVARSYDPPDHFIPLQSIFPRDLLDLLALLPSTLRSVELSFLWFMKNSGHYRDLLVDMRNTLGWREREVNLRPRVMIRDDSGARMAGRGVCIDNEVCELLYGNGENPYPIDPNPEVYFRSVGYGFGTEEDAFEPRFKRPYVISTELNAARDPQGVWG</sequence>
<gene>
    <name evidence="1" type="ORF">CTRU02_214407</name>
</gene>
<reference evidence="1 2" key="1">
    <citation type="journal article" date="2020" name="Phytopathology">
        <title>Genome Sequence Resources of Colletotrichum truncatum, C. plurivorum, C. musicola, and C. sojae: Four Species Pathogenic to Soybean (Glycine max).</title>
        <authorList>
            <person name="Rogerio F."/>
            <person name="Boufleur T.R."/>
            <person name="Ciampi-Guillardi M."/>
            <person name="Sukno S.A."/>
            <person name="Thon M.R."/>
            <person name="Massola Junior N.S."/>
            <person name="Baroncelli R."/>
        </authorList>
    </citation>
    <scope>NUCLEOTIDE SEQUENCE [LARGE SCALE GENOMIC DNA]</scope>
    <source>
        <strain evidence="1 2">CMES1059</strain>
    </source>
</reference>
<evidence type="ECO:0000313" key="2">
    <source>
        <dbReference type="Proteomes" id="UP000805649"/>
    </source>
</evidence>
<organism evidence="1 2">
    <name type="scientific">Colletotrichum truncatum</name>
    <name type="common">Anthracnose fungus</name>
    <name type="synonym">Colletotrichum capsici</name>
    <dbReference type="NCBI Taxonomy" id="5467"/>
    <lineage>
        <taxon>Eukaryota</taxon>
        <taxon>Fungi</taxon>
        <taxon>Dikarya</taxon>
        <taxon>Ascomycota</taxon>
        <taxon>Pezizomycotina</taxon>
        <taxon>Sordariomycetes</taxon>
        <taxon>Hypocreomycetidae</taxon>
        <taxon>Glomerellales</taxon>
        <taxon>Glomerellaceae</taxon>
        <taxon>Colletotrichum</taxon>
        <taxon>Colletotrichum truncatum species complex</taxon>
    </lineage>
</organism>
<comment type="caution">
    <text evidence="1">The sequence shown here is derived from an EMBL/GenBank/DDBJ whole genome shotgun (WGS) entry which is preliminary data.</text>
</comment>
<dbReference type="EMBL" id="VUJX02000011">
    <property type="protein sequence ID" value="KAL0930332.1"/>
    <property type="molecule type" value="Genomic_DNA"/>
</dbReference>